<dbReference type="GO" id="GO:0016829">
    <property type="term" value="F:lyase activity"/>
    <property type="evidence" value="ECO:0007669"/>
    <property type="project" value="UniProtKB-KW"/>
</dbReference>
<dbReference type="Gene3D" id="3.20.20.70">
    <property type="entry name" value="Aldolase class I"/>
    <property type="match status" value="1"/>
</dbReference>
<keyword evidence="1" id="KW-0464">Manganese</keyword>
<dbReference type="Pfam" id="PF00682">
    <property type="entry name" value="HMGL-like"/>
    <property type="match status" value="1"/>
</dbReference>
<dbReference type="GO" id="GO:0009098">
    <property type="term" value="P:L-leucine biosynthetic process"/>
    <property type="evidence" value="ECO:0007669"/>
    <property type="project" value="TreeGrafter"/>
</dbReference>
<evidence type="ECO:0000259" key="2">
    <source>
        <dbReference type="PROSITE" id="PS50991"/>
    </source>
</evidence>
<dbReference type="GO" id="GO:0003852">
    <property type="term" value="F:2-isopropylmalate synthase activity"/>
    <property type="evidence" value="ECO:0007669"/>
    <property type="project" value="TreeGrafter"/>
</dbReference>
<dbReference type="PROSITE" id="PS50991">
    <property type="entry name" value="PYR_CT"/>
    <property type="match status" value="1"/>
</dbReference>
<dbReference type="PANTHER" id="PTHR10277">
    <property type="entry name" value="HOMOCITRATE SYNTHASE-RELATED"/>
    <property type="match status" value="1"/>
</dbReference>
<organism evidence="3 4">
    <name type="scientific">Rathayibacter toxicus</name>
    <dbReference type="NCBI Taxonomy" id="145458"/>
    <lineage>
        <taxon>Bacteria</taxon>
        <taxon>Bacillati</taxon>
        <taxon>Actinomycetota</taxon>
        <taxon>Actinomycetes</taxon>
        <taxon>Micrococcales</taxon>
        <taxon>Microbacteriaceae</taxon>
        <taxon>Rathayibacter</taxon>
    </lineage>
</organism>
<proteinExistence type="predicted"/>
<dbReference type="GeneID" id="93666173"/>
<accession>A0A2S5Y9T4</accession>
<feature type="domain" description="Pyruvate carboxyltransferase" evidence="2">
    <location>
        <begin position="2"/>
        <end position="253"/>
    </location>
</feature>
<reference evidence="3 4" key="1">
    <citation type="submission" date="2018-02" db="EMBL/GenBank/DDBJ databases">
        <title>Bacteriophage NCPPB3778 and a type I-E CRISPR drive the evolution of the US Biological Select Agent, Rathayibacter toxicus.</title>
        <authorList>
            <person name="Davis E.W.II."/>
            <person name="Tabima J.F."/>
            <person name="Weisberg A.J."/>
            <person name="Lopes L.D."/>
            <person name="Wiseman M.S."/>
            <person name="Wiseman M.S."/>
            <person name="Pupko T."/>
            <person name="Belcher M.S."/>
            <person name="Sechler A.J."/>
            <person name="Tancos M.A."/>
            <person name="Schroeder B.K."/>
            <person name="Murray T.D."/>
            <person name="Luster D.G."/>
            <person name="Schneider W.L."/>
            <person name="Rogers E."/>
            <person name="Andreote F.D."/>
            <person name="Grunwald N.J."/>
            <person name="Putnam M.L."/>
            <person name="Chang J.H."/>
        </authorList>
    </citation>
    <scope>NUCLEOTIDE SEQUENCE [LARGE SCALE GENOMIC DNA]</scope>
    <source>
        <strain evidence="3 4">FH99</strain>
    </source>
</reference>
<dbReference type="RefSeq" id="WP_081656821.1">
    <property type="nucleotide sequence ID" value="NZ_CP010848.1"/>
</dbReference>
<dbReference type="EMBL" id="PSWU01000001">
    <property type="protein sequence ID" value="PPI17071.1"/>
    <property type="molecule type" value="Genomic_DNA"/>
</dbReference>
<dbReference type="SUPFAM" id="SSF51569">
    <property type="entry name" value="Aldolase"/>
    <property type="match status" value="1"/>
</dbReference>
<sequence length="311" mass="33259">MITNIDVTLRDGGYRNSFSFPQEYAIAHARLSVAAGFDWIEIGYRAGSLGKSAGTGLTSQCNDNYIRAIAEATGTQYVGIMAHPSNLSETDLEDAWVAGARLLRVCLSPQNPQPGLECAKKAKNLGYNVCINITRISNLDDETLQKICSTADDLGVNAVYLADSNGSLLPDDVARLIETARESAPIDVGIHAHNHLGLALTNSIRAVDAGATWVDSAVLGMGKGAGNLISEQWLAYCARSNEVSDRAKFAPLLELSALLSKSVGEAAPRLDPTDILLGYFNLPFEYANHFANIDSSAERVRAASDIVDVKS</sequence>
<comment type="caution">
    <text evidence="3">The sequence shown here is derived from an EMBL/GenBank/DDBJ whole genome shotgun (WGS) entry which is preliminary data.</text>
</comment>
<gene>
    <name evidence="3" type="ORF">C5C51_00095</name>
</gene>
<evidence type="ECO:0000256" key="1">
    <source>
        <dbReference type="ARBA" id="ARBA00023211"/>
    </source>
</evidence>
<dbReference type="InterPro" id="IPR050073">
    <property type="entry name" value="2-IPM_HCS-like"/>
</dbReference>
<dbReference type="InterPro" id="IPR000891">
    <property type="entry name" value="PYR_CT"/>
</dbReference>
<name>A0A2S5Y9T4_9MICO</name>
<dbReference type="PANTHER" id="PTHR10277:SF9">
    <property type="entry name" value="2-ISOPROPYLMALATE SYNTHASE 1, CHLOROPLASTIC-RELATED"/>
    <property type="match status" value="1"/>
</dbReference>
<keyword evidence="3" id="KW-0456">Lyase</keyword>
<dbReference type="OrthoDB" id="9803573at2"/>
<dbReference type="InterPro" id="IPR013785">
    <property type="entry name" value="Aldolase_TIM"/>
</dbReference>
<dbReference type="Proteomes" id="UP000237966">
    <property type="component" value="Unassembled WGS sequence"/>
</dbReference>
<dbReference type="AlphaFoldDB" id="A0A2S5Y9T4"/>
<evidence type="ECO:0000313" key="4">
    <source>
        <dbReference type="Proteomes" id="UP000237966"/>
    </source>
</evidence>
<evidence type="ECO:0000313" key="3">
    <source>
        <dbReference type="EMBL" id="PPI17071.1"/>
    </source>
</evidence>
<protein>
    <submittedName>
        <fullName evidence="3">3-hydroxy-3-methylglutaryl-CoA lyase</fullName>
    </submittedName>
</protein>